<evidence type="ECO:0000313" key="9">
    <source>
        <dbReference type="EMBL" id="MDA8481891.1"/>
    </source>
</evidence>
<proteinExistence type="predicted"/>
<feature type="transmembrane region" description="Helical" evidence="7">
    <location>
        <begin position="173"/>
        <end position="195"/>
    </location>
</feature>
<feature type="transmembrane region" description="Helical" evidence="7">
    <location>
        <begin position="56"/>
        <end position="75"/>
    </location>
</feature>
<dbReference type="RefSeq" id="WP_271469937.1">
    <property type="nucleotide sequence ID" value="NZ_JANEWF010000002.1"/>
</dbReference>
<dbReference type="PROSITE" id="PS51202">
    <property type="entry name" value="RCK_C"/>
    <property type="match status" value="2"/>
</dbReference>
<dbReference type="Pfam" id="PF03600">
    <property type="entry name" value="CitMHS"/>
    <property type="match status" value="1"/>
</dbReference>
<feature type="transmembrane region" description="Helical" evidence="7">
    <location>
        <begin position="547"/>
        <end position="567"/>
    </location>
</feature>
<dbReference type="InterPro" id="IPR031312">
    <property type="entry name" value="Na/sul_symport_CS"/>
</dbReference>
<gene>
    <name evidence="9" type="ORF">NNO07_02325</name>
</gene>
<sequence>MNHELLLVLALLFTAITLFVINKPRMDVVALLVIVALPLTGILDISHTLAGFSDPSVVLIAALFVIGDGLVRTGIAYRLGDWLVARAGSSETRLLVLLMLAAAALGSVMSSTGVVAIFIPVALGVAARLKIAPARLMMPLAFAGLISGMLTLVATAPNLVVHSELRRAGLDGFGFFSLTPVGLAVLVLGVVYMLLTRHWLTPQGSDEAASVPRLTLSDLATAYALNERERRLKVRADSPLARQALNELELRKQYGINVIAVERQRRFRTLLLIATGDTLLEPGDVLLVDLASPTIGLIGAYQELGLEPLPLPSSYYSLHAHSLGLAEVALPPESKLPGKTIQELGFRSRHKLNVVGLRRYGEALDGVLVDEKLKASDMLLVAGEWKAIHQLQGQSRDFLVLSLPAEVDEVAPTARKAPYALLSLAVMIFLMVSGLVPNVMAALIGCLLMGAFRCIDLDSAYRAIHWPTLILIVGMLPFAQALQQTGGIDLAVKGLVALLGNAGPYAMLACLFIVTALIGLFISNTATAVLMAPVAIATAQQLGMSPYPFAMIVALAASAAFMTPISSPVNTLVLGPGQYRFGDFVKVGVPFTLLVMFVSVFLVPLVFPL</sequence>
<dbReference type="InterPro" id="IPR006037">
    <property type="entry name" value="RCK_C"/>
</dbReference>
<keyword evidence="2" id="KW-0813">Transport</keyword>
<feature type="transmembrane region" description="Helical" evidence="7">
    <location>
        <begin position="28"/>
        <end position="50"/>
    </location>
</feature>
<keyword evidence="10" id="KW-1185">Reference proteome</keyword>
<dbReference type="InterPro" id="IPR051679">
    <property type="entry name" value="DASS-Related_Transporters"/>
</dbReference>
<evidence type="ECO:0000256" key="5">
    <source>
        <dbReference type="ARBA" id="ARBA00022989"/>
    </source>
</evidence>
<evidence type="ECO:0000256" key="3">
    <source>
        <dbReference type="ARBA" id="ARBA00022692"/>
    </source>
</evidence>
<dbReference type="InterPro" id="IPR036721">
    <property type="entry name" value="RCK_C_sf"/>
</dbReference>
<accession>A0ABT4XZ93</accession>
<dbReference type="EMBL" id="JANEWF010000002">
    <property type="protein sequence ID" value="MDA8481891.1"/>
    <property type="molecule type" value="Genomic_DNA"/>
</dbReference>
<dbReference type="PROSITE" id="PS01271">
    <property type="entry name" value="NA_SULFATE"/>
    <property type="match status" value="1"/>
</dbReference>
<feature type="transmembrane region" description="Helical" evidence="7">
    <location>
        <begin position="95"/>
        <end position="119"/>
    </location>
</feature>
<evidence type="ECO:0000256" key="6">
    <source>
        <dbReference type="ARBA" id="ARBA00023136"/>
    </source>
</evidence>
<evidence type="ECO:0000313" key="10">
    <source>
        <dbReference type="Proteomes" id="UP001211689"/>
    </source>
</evidence>
<evidence type="ECO:0000256" key="2">
    <source>
        <dbReference type="ARBA" id="ARBA00022448"/>
    </source>
</evidence>
<dbReference type="Pfam" id="PF02080">
    <property type="entry name" value="TrkA_C"/>
    <property type="match status" value="2"/>
</dbReference>
<feature type="domain" description="RCK C-terminal" evidence="8">
    <location>
        <begin position="217"/>
        <end position="307"/>
    </location>
</feature>
<organism evidence="9 10">
    <name type="scientific">Metapseudomonas resinovorans</name>
    <name type="common">Pseudomonas resinovorans</name>
    <dbReference type="NCBI Taxonomy" id="53412"/>
    <lineage>
        <taxon>Bacteria</taxon>
        <taxon>Pseudomonadati</taxon>
        <taxon>Pseudomonadota</taxon>
        <taxon>Gammaproteobacteria</taxon>
        <taxon>Pseudomonadales</taxon>
        <taxon>Pseudomonadaceae</taxon>
        <taxon>Metapseudomonas</taxon>
    </lineage>
</organism>
<name>A0ABT4XZ93_METRE</name>
<keyword evidence="5 7" id="KW-1133">Transmembrane helix</keyword>
<feature type="transmembrane region" description="Helical" evidence="7">
    <location>
        <begin position="6"/>
        <end position="21"/>
    </location>
</feature>
<evidence type="ECO:0000256" key="7">
    <source>
        <dbReference type="SAM" id="Phobius"/>
    </source>
</evidence>
<dbReference type="Proteomes" id="UP001211689">
    <property type="component" value="Unassembled WGS sequence"/>
</dbReference>
<feature type="transmembrane region" description="Helical" evidence="7">
    <location>
        <begin position="502"/>
        <end position="535"/>
    </location>
</feature>
<comment type="subcellular location">
    <subcellularLocation>
        <location evidence="1">Membrane</location>
        <topology evidence="1">Multi-pass membrane protein</topology>
    </subcellularLocation>
</comment>
<evidence type="ECO:0000256" key="1">
    <source>
        <dbReference type="ARBA" id="ARBA00004141"/>
    </source>
</evidence>
<keyword evidence="4" id="KW-0677">Repeat</keyword>
<feature type="transmembrane region" description="Helical" evidence="7">
    <location>
        <begin position="464"/>
        <end position="482"/>
    </location>
</feature>
<dbReference type="PANTHER" id="PTHR43652:SF1">
    <property type="entry name" value="RESPONSE REGULATOR"/>
    <property type="match status" value="1"/>
</dbReference>
<dbReference type="SUPFAM" id="SSF116726">
    <property type="entry name" value="TrkA C-terminal domain-like"/>
    <property type="match status" value="2"/>
</dbReference>
<keyword evidence="3 7" id="KW-0812">Transmembrane</keyword>
<feature type="transmembrane region" description="Helical" evidence="7">
    <location>
        <begin position="419"/>
        <end position="452"/>
    </location>
</feature>
<protein>
    <submittedName>
        <fullName evidence="9">SLC13 family permease</fullName>
    </submittedName>
</protein>
<dbReference type="InterPro" id="IPR004680">
    <property type="entry name" value="Cit_transptr-like_dom"/>
</dbReference>
<dbReference type="Gene3D" id="3.30.70.1450">
    <property type="entry name" value="Regulator of K+ conductance, C-terminal domain"/>
    <property type="match status" value="2"/>
</dbReference>
<feature type="transmembrane region" description="Helical" evidence="7">
    <location>
        <begin position="139"/>
        <end position="161"/>
    </location>
</feature>
<comment type="caution">
    <text evidence="9">The sequence shown here is derived from an EMBL/GenBank/DDBJ whole genome shotgun (WGS) entry which is preliminary data.</text>
</comment>
<feature type="domain" description="RCK C-terminal" evidence="8">
    <location>
        <begin position="313"/>
        <end position="397"/>
    </location>
</feature>
<feature type="transmembrane region" description="Helical" evidence="7">
    <location>
        <begin position="587"/>
        <end position="607"/>
    </location>
</feature>
<evidence type="ECO:0000256" key="4">
    <source>
        <dbReference type="ARBA" id="ARBA00022737"/>
    </source>
</evidence>
<evidence type="ECO:0000259" key="8">
    <source>
        <dbReference type="PROSITE" id="PS51202"/>
    </source>
</evidence>
<keyword evidence="6 7" id="KW-0472">Membrane</keyword>
<dbReference type="PANTHER" id="PTHR43652">
    <property type="entry name" value="BASIC AMINO ACID ANTIPORTER YFCC-RELATED"/>
    <property type="match status" value="1"/>
</dbReference>
<reference evidence="9 10" key="1">
    <citation type="submission" date="2022-07" db="EMBL/GenBank/DDBJ databases">
        <title>Genome Analysis of Selected Gammaproteobacteria from Nigerian Food snails.</title>
        <authorList>
            <person name="Okafor A.C."/>
        </authorList>
    </citation>
    <scope>NUCLEOTIDE SEQUENCE [LARGE SCALE GENOMIC DNA]</scope>
    <source>
        <strain evidence="9 10">Awg 2</strain>
    </source>
</reference>